<keyword evidence="6" id="KW-1185">Reference proteome</keyword>
<dbReference type="InterPro" id="IPR036322">
    <property type="entry name" value="WD40_repeat_dom_sf"/>
</dbReference>
<dbReference type="InterPro" id="IPR019775">
    <property type="entry name" value="WD40_repeat_CS"/>
</dbReference>
<dbReference type="EMBL" id="CP119879">
    <property type="protein sequence ID" value="WFD35496.1"/>
    <property type="molecule type" value="Genomic_DNA"/>
</dbReference>
<evidence type="ECO:0000256" key="3">
    <source>
        <dbReference type="PROSITE-ProRule" id="PRU00221"/>
    </source>
</evidence>
<proteinExistence type="predicted"/>
<dbReference type="PROSITE" id="PS50082">
    <property type="entry name" value="WD_REPEATS_2"/>
    <property type="match status" value="1"/>
</dbReference>
<accession>A0AAF0ERT6</accession>
<dbReference type="InterPro" id="IPR015943">
    <property type="entry name" value="WD40/YVTN_repeat-like_dom_sf"/>
</dbReference>
<dbReference type="InterPro" id="IPR001680">
    <property type="entry name" value="WD40_rpt"/>
</dbReference>
<evidence type="ECO:0000256" key="2">
    <source>
        <dbReference type="ARBA" id="ARBA00022737"/>
    </source>
</evidence>
<keyword evidence="1 3" id="KW-0853">WD repeat</keyword>
<protein>
    <submittedName>
        <fullName evidence="5">Uncharacterized protein</fullName>
    </submittedName>
</protein>
<evidence type="ECO:0000313" key="5">
    <source>
        <dbReference type="EMBL" id="WFD35496.1"/>
    </source>
</evidence>
<evidence type="ECO:0000256" key="1">
    <source>
        <dbReference type="ARBA" id="ARBA00022574"/>
    </source>
</evidence>
<dbReference type="Proteomes" id="UP001219933">
    <property type="component" value="Chromosome 3"/>
</dbReference>
<gene>
    <name evidence="5" type="ORF">MCUN1_002352</name>
</gene>
<keyword evidence="2" id="KW-0677">Repeat</keyword>
<dbReference type="SUPFAM" id="SSF50978">
    <property type="entry name" value="WD40 repeat-like"/>
    <property type="match status" value="1"/>
</dbReference>
<dbReference type="PROSITE" id="PS00678">
    <property type="entry name" value="WD_REPEATS_1"/>
    <property type="match status" value="1"/>
</dbReference>
<feature type="compositionally biased region" description="Low complexity" evidence="4">
    <location>
        <begin position="474"/>
        <end position="498"/>
    </location>
</feature>
<reference evidence="5" key="1">
    <citation type="submission" date="2023-03" db="EMBL/GenBank/DDBJ databases">
        <title>Mating type loci evolution in Malassezia.</title>
        <authorList>
            <person name="Coelho M.A."/>
        </authorList>
    </citation>
    <scope>NUCLEOTIDE SEQUENCE</scope>
    <source>
        <strain evidence="5">CBS 11721</strain>
    </source>
</reference>
<evidence type="ECO:0000256" key="4">
    <source>
        <dbReference type="SAM" id="MobiDB-lite"/>
    </source>
</evidence>
<evidence type="ECO:0000313" key="6">
    <source>
        <dbReference type="Proteomes" id="UP001219933"/>
    </source>
</evidence>
<feature type="repeat" description="WD" evidence="3">
    <location>
        <begin position="110"/>
        <end position="124"/>
    </location>
</feature>
<feature type="region of interest" description="Disordered" evidence="4">
    <location>
        <begin position="474"/>
        <end position="539"/>
    </location>
</feature>
<dbReference type="Gene3D" id="2.130.10.10">
    <property type="entry name" value="YVTN repeat-like/Quinoprotein amine dehydrogenase"/>
    <property type="match status" value="1"/>
</dbReference>
<name>A0AAF0ERT6_9BASI</name>
<sequence length="577" mass="60423">MTPASAAQAAVARVPGDVWLRVFSMLEPHDILAARQDNVAVMPDAPRAPAAVALPWPIMLAQRREQRWRSGNAVPRRVFRIRAHVSRITTLQLVTGACHVGSRVVTDRWLITGSVDGFVRVWDLGALRGYSGPLDVTHEMADPDEEAPAPSDPAQEIRKHAKALLIAEADTGGDVTAIDASFEDGALTIAVGSYYSAAACLVYVLDLGTKPHTLDLRAALDAPQWCGTQCVSLCGDCVAVGTHMDGVHVLNWQTGWRGVVQRTDRTSTAAVRLTANCVVVVTRLGALKVYDRPRDDAPGELLAQHELTDGRPFLSVALGQGAPSIPILILDESTLTEHALKWTDTAPYAPEPPTTRGQHKMPPERISGLAAGVSARNAVVLSSGGGVPPRCCVRAFSADIGRMWPLRPAPVVTIPGDIAHDSRYVPTWPRRDSDTWSIRSDASDATAASLSASSAGGAPGAGAGAAGADAAAPAASPAASPAQAPRTDDSAGAARAAAPESPSHVGLTPTSASSQPPSPRPPRVDSFSAGAPPPMRTLPSTRTDMLTEAYLDEAYGLLCLASARGAVWIADYSGTTT</sequence>
<dbReference type="AlphaFoldDB" id="A0AAF0ERT6"/>
<organism evidence="5 6">
    <name type="scientific">Malassezia cuniculi</name>
    <dbReference type="NCBI Taxonomy" id="948313"/>
    <lineage>
        <taxon>Eukaryota</taxon>
        <taxon>Fungi</taxon>
        <taxon>Dikarya</taxon>
        <taxon>Basidiomycota</taxon>
        <taxon>Ustilaginomycotina</taxon>
        <taxon>Malasseziomycetes</taxon>
        <taxon>Malasseziales</taxon>
        <taxon>Malasseziaceae</taxon>
        <taxon>Malassezia</taxon>
    </lineage>
</organism>